<evidence type="ECO:0000313" key="3">
    <source>
        <dbReference type="EMBL" id="MCF5631946.1"/>
    </source>
</evidence>
<dbReference type="EMBL" id="WKAE01000341">
    <property type="protein sequence ID" value="MCF5631946.1"/>
    <property type="molecule type" value="Genomic_DNA"/>
</dbReference>
<sequence length="142" mass="15720">MSRRNGAVIGILIGLLIVALLTAAGIYLSSHLERYEKTVDQGPSPEAKANPWLAAEQFLQGLSVPVNSTDTLVQLPDPRQGTQTLLLFNDRTNMTPAQTERLLSWAESGGHLLFVAEKLWDEKKGRSGDLLLDRLQIHQYLT</sequence>
<feature type="transmembrane region" description="Helical" evidence="1">
    <location>
        <begin position="6"/>
        <end position="28"/>
    </location>
</feature>
<accession>A0A9Q4A864</accession>
<evidence type="ECO:0000259" key="2">
    <source>
        <dbReference type="Pfam" id="PF14258"/>
    </source>
</evidence>
<gene>
    <name evidence="3" type="ORF">GIV53_22155</name>
</gene>
<organism evidence="3 4">
    <name type="scientific">Pseudomonas syringae</name>
    <dbReference type="NCBI Taxonomy" id="317"/>
    <lineage>
        <taxon>Bacteria</taxon>
        <taxon>Pseudomonadati</taxon>
        <taxon>Pseudomonadota</taxon>
        <taxon>Gammaproteobacteria</taxon>
        <taxon>Pseudomonadales</taxon>
        <taxon>Pseudomonadaceae</taxon>
        <taxon>Pseudomonas</taxon>
    </lineage>
</organism>
<protein>
    <submittedName>
        <fullName evidence="3">DUF4350 domain-containing protein</fullName>
    </submittedName>
</protein>
<dbReference type="AlphaFoldDB" id="A0A9Q4A864"/>
<reference evidence="3" key="1">
    <citation type="submission" date="2019-11" db="EMBL/GenBank/DDBJ databases">
        <title>Epiphytic Pseudomonas syringae from cherry orchards.</title>
        <authorList>
            <person name="Hulin M.T."/>
        </authorList>
    </citation>
    <scope>NUCLEOTIDE SEQUENCE</scope>
    <source>
        <strain evidence="3">PA-2-5E</strain>
    </source>
</reference>
<evidence type="ECO:0000256" key="1">
    <source>
        <dbReference type="SAM" id="Phobius"/>
    </source>
</evidence>
<comment type="caution">
    <text evidence="3">The sequence shown here is derived from an EMBL/GenBank/DDBJ whole genome shotgun (WGS) entry which is preliminary data.</text>
</comment>
<evidence type="ECO:0000313" key="4">
    <source>
        <dbReference type="Proteomes" id="UP000814010"/>
    </source>
</evidence>
<keyword evidence="1" id="KW-0812">Transmembrane</keyword>
<feature type="non-terminal residue" evidence="3">
    <location>
        <position position="142"/>
    </location>
</feature>
<dbReference type="Proteomes" id="UP000814010">
    <property type="component" value="Unassembled WGS sequence"/>
</dbReference>
<name>A0A9Q4A864_PSESX</name>
<dbReference type="Pfam" id="PF14258">
    <property type="entry name" value="DUF4350"/>
    <property type="match status" value="1"/>
</dbReference>
<dbReference type="InterPro" id="IPR025646">
    <property type="entry name" value="DUF4350"/>
</dbReference>
<keyword evidence="1" id="KW-1133">Transmembrane helix</keyword>
<proteinExistence type="predicted"/>
<keyword evidence="1" id="KW-0472">Membrane</keyword>
<dbReference type="RefSeq" id="WP_236430446.1">
    <property type="nucleotide sequence ID" value="NZ_WKAE01000341.1"/>
</dbReference>
<feature type="domain" description="DUF4350" evidence="2">
    <location>
        <begin position="46"/>
        <end position="138"/>
    </location>
</feature>